<dbReference type="Proteomes" id="UP001165960">
    <property type="component" value="Unassembled WGS sequence"/>
</dbReference>
<accession>A0ACC2TP63</accession>
<evidence type="ECO:0000313" key="2">
    <source>
        <dbReference type="Proteomes" id="UP001165960"/>
    </source>
</evidence>
<evidence type="ECO:0000313" key="1">
    <source>
        <dbReference type="EMBL" id="KAJ9076290.1"/>
    </source>
</evidence>
<gene>
    <name evidence="1" type="ORF">DSO57_1027700</name>
</gene>
<organism evidence="1 2">
    <name type="scientific">Entomophthora muscae</name>
    <dbReference type="NCBI Taxonomy" id="34485"/>
    <lineage>
        <taxon>Eukaryota</taxon>
        <taxon>Fungi</taxon>
        <taxon>Fungi incertae sedis</taxon>
        <taxon>Zoopagomycota</taxon>
        <taxon>Entomophthoromycotina</taxon>
        <taxon>Entomophthoromycetes</taxon>
        <taxon>Entomophthorales</taxon>
        <taxon>Entomophthoraceae</taxon>
        <taxon>Entomophthora</taxon>
    </lineage>
</organism>
<reference evidence="1" key="1">
    <citation type="submission" date="2022-04" db="EMBL/GenBank/DDBJ databases">
        <title>Genome of the entomopathogenic fungus Entomophthora muscae.</title>
        <authorList>
            <person name="Elya C."/>
            <person name="Lovett B.R."/>
            <person name="Lee E."/>
            <person name="Macias A.M."/>
            <person name="Hajek A.E."/>
            <person name="De Bivort B.L."/>
            <person name="Kasson M.T."/>
            <person name="De Fine Licht H.H."/>
            <person name="Stajich J.E."/>
        </authorList>
    </citation>
    <scope>NUCLEOTIDE SEQUENCE</scope>
    <source>
        <strain evidence="1">Berkeley</strain>
    </source>
</reference>
<proteinExistence type="predicted"/>
<dbReference type="EMBL" id="QTSX02002300">
    <property type="protein sequence ID" value="KAJ9076290.1"/>
    <property type="molecule type" value="Genomic_DNA"/>
</dbReference>
<keyword evidence="2" id="KW-1185">Reference proteome</keyword>
<comment type="caution">
    <text evidence="1">The sequence shown here is derived from an EMBL/GenBank/DDBJ whole genome shotgun (WGS) entry which is preliminary data.</text>
</comment>
<name>A0ACC2TP63_9FUNG</name>
<protein>
    <submittedName>
        <fullName evidence="1">Uncharacterized protein</fullName>
    </submittedName>
</protein>
<sequence length="71" mass="7208">MGLSLGAFSSALWRLGGGGVSCWVRANKFCCDAPAKDSERLGQGVSSGVGGTTITGGRLCLPKEDEMASSL</sequence>